<accession>A0AA39LMC1</accession>
<keyword evidence="5" id="KW-1185">Reference proteome</keyword>
<proteinExistence type="inferred from homology"/>
<dbReference type="Gene3D" id="2.60.40.790">
    <property type="match status" value="1"/>
</dbReference>
<reference evidence="4" key="1">
    <citation type="submission" date="2023-06" db="EMBL/GenBank/DDBJ databases">
        <title>Genomic analysis of the entomopathogenic nematode Steinernema hermaphroditum.</title>
        <authorList>
            <person name="Schwarz E.M."/>
            <person name="Heppert J.K."/>
            <person name="Baniya A."/>
            <person name="Schwartz H.T."/>
            <person name="Tan C.-H."/>
            <person name="Antoshechkin I."/>
            <person name="Sternberg P.W."/>
            <person name="Goodrich-Blair H."/>
            <person name="Dillman A.R."/>
        </authorList>
    </citation>
    <scope>NUCLEOTIDE SEQUENCE</scope>
    <source>
        <strain evidence="4">PS9179</strain>
        <tissue evidence="4">Whole animal</tissue>
    </source>
</reference>
<dbReference type="InterPro" id="IPR002068">
    <property type="entry name" value="A-crystallin/Hsp20_dom"/>
</dbReference>
<gene>
    <name evidence="4" type="ORF">QR680_016432</name>
</gene>
<evidence type="ECO:0000313" key="5">
    <source>
        <dbReference type="Proteomes" id="UP001175271"/>
    </source>
</evidence>
<protein>
    <recommendedName>
        <fullName evidence="3">SHSP domain-containing protein</fullName>
    </recommendedName>
</protein>
<evidence type="ECO:0000256" key="2">
    <source>
        <dbReference type="RuleBase" id="RU003616"/>
    </source>
</evidence>
<evidence type="ECO:0000256" key="1">
    <source>
        <dbReference type="PROSITE-ProRule" id="PRU00285"/>
    </source>
</evidence>
<sequence length="84" mass="9398">MVSFGDRTFSLSYDVSNFSPNELNVYLIGDFIVVEGKHTVEGEGDGEEQHFHHEFLIPEDVSLESIRSTLDSKGNLVVIAQIKN</sequence>
<dbReference type="InterPro" id="IPR001436">
    <property type="entry name" value="Alpha-crystallin/sHSP_animal"/>
</dbReference>
<comment type="similarity">
    <text evidence="1 2">Belongs to the small heat shock protein (HSP20) family.</text>
</comment>
<dbReference type="CDD" id="cd06526">
    <property type="entry name" value="metazoan_ACD"/>
    <property type="match status" value="1"/>
</dbReference>
<dbReference type="PANTHER" id="PTHR45640">
    <property type="entry name" value="HEAT SHOCK PROTEIN HSP-12.2-RELATED"/>
    <property type="match status" value="1"/>
</dbReference>
<dbReference type="InterPro" id="IPR008978">
    <property type="entry name" value="HSP20-like_chaperone"/>
</dbReference>
<dbReference type="Pfam" id="PF00011">
    <property type="entry name" value="HSP20"/>
    <property type="match status" value="1"/>
</dbReference>
<organism evidence="4 5">
    <name type="scientific">Steinernema hermaphroditum</name>
    <dbReference type="NCBI Taxonomy" id="289476"/>
    <lineage>
        <taxon>Eukaryota</taxon>
        <taxon>Metazoa</taxon>
        <taxon>Ecdysozoa</taxon>
        <taxon>Nematoda</taxon>
        <taxon>Chromadorea</taxon>
        <taxon>Rhabditida</taxon>
        <taxon>Tylenchina</taxon>
        <taxon>Panagrolaimomorpha</taxon>
        <taxon>Strongyloidoidea</taxon>
        <taxon>Steinernematidae</taxon>
        <taxon>Steinernema</taxon>
    </lineage>
</organism>
<feature type="domain" description="SHSP" evidence="3">
    <location>
        <begin position="1"/>
        <end position="84"/>
    </location>
</feature>
<dbReference type="GO" id="GO:0051082">
    <property type="term" value="F:unfolded protein binding"/>
    <property type="evidence" value="ECO:0007669"/>
    <property type="project" value="TreeGrafter"/>
</dbReference>
<dbReference type="GO" id="GO:0036498">
    <property type="term" value="P:IRE1-mediated unfolded protein response"/>
    <property type="evidence" value="ECO:0007669"/>
    <property type="project" value="TreeGrafter"/>
</dbReference>
<dbReference type="GO" id="GO:0005737">
    <property type="term" value="C:cytoplasm"/>
    <property type="evidence" value="ECO:0007669"/>
    <property type="project" value="TreeGrafter"/>
</dbReference>
<dbReference type="PANTHER" id="PTHR45640:SF32">
    <property type="entry name" value="STRESS-INDUCED PROTEIN 1"/>
    <property type="match status" value="1"/>
</dbReference>
<comment type="caution">
    <text evidence="4">The sequence shown here is derived from an EMBL/GenBank/DDBJ whole genome shotgun (WGS) entry which is preliminary data.</text>
</comment>
<evidence type="ECO:0000313" key="4">
    <source>
        <dbReference type="EMBL" id="KAK0402617.1"/>
    </source>
</evidence>
<evidence type="ECO:0000259" key="3">
    <source>
        <dbReference type="PROSITE" id="PS01031"/>
    </source>
</evidence>
<dbReference type="EMBL" id="JAUCMV010000004">
    <property type="protein sequence ID" value="KAK0402617.1"/>
    <property type="molecule type" value="Genomic_DNA"/>
</dbReference>
<name>A0AA39LMC1_9BILA</name>
<dbReference type="SUPFAM" id="SSF49764">
    <property type="entry name" value="HSP20-like chaperones"/>
    <property type="match status" value="1"/>
</dbReference>
<dbReference type="AlphaFoldDB" id="A0AA39LMC1"/>
<dbReference type="PROSITE" id="PS01031">
    <property type="entry name" value="SHSP"/>
    <property type="match status" value="1"/>
</dbReference>
<dbReference type="Proteomes" id="UP001175271">
    <property type="component" value="Unassembled WGS sequence"/>
</dbReference>
<dbReference type="GO" id="GO:0042026">
    <property type="term" value="P:protein refolding"/>
    <property type="evidence" value="ECO:0007669"/>
    <property type="project" value="TreeGrafter"/>
</dbReference>
<dbReference type="GO" id="GO:0009408">
    <property type="term" value="P:response to heat"/>
    <property type="evidence" value="ECO:0007669"/>
    <property type="project" value="TreeGrafter"/>
</dbReference>
<dbReference type="GO" id="GO:0005634">
    <property type="term" value="C:nucleus"/>
    <property type="evidence" value="ECO:0007669"/>
    <property type="project" value="TreeGrafter"/>
</dbReference>